<proteinExistence type="predicted"/>
<dbReference type="GO" id="GO:0006950">
    <property type="term" value="P:response to stress"/>
    <property type="evidence" value="ECO:0007669"/>
    <property type="project" value="TreeGrafter"/>
</dbReference>
<dbReference type="AlphaFoldDB" id="A0A098LKM5"/>
<dbReference type="PANTHER" id="PTHR33164:SF106">
    <property type="entry name" value="TRANSCRIPTIONAL REGULATORY PROTEIN"/>
    <property type="match status" value="1"/>
</dbReference>
<dbReference type="Gene3D" id="1.10.10.10">
    <property type="entry name" value="Winged helix-like DNA-binding domain superfamily/Winged helix DNA-binding domain"/>
    <property type="match status" value="1"/>
</dbReference>
<dbReference type="SUPFAM" id="SSF46785">
    <property type="entry name" value="Winged helix' DNA-binding domain"/>
    <property type="match status" value="1"/>
</dbReference>
<dbReference type="Pfam" id="PF12802">
    <property type="entry name" value="MarR_2"/>
    <property type="match status" value="1"/>
</dbReference>
<organism evidence="2 3">
    <name type="scientific">Sporocytophaga myxococcoides</name>
    <dbReference type="NCBI Taxonomy" id="153721"/>
    <lineage>
        <taxon>Bacteria</taxon>
        <taxon>Pseudomonadati</taxon>
        <taxon>Bacteroidota</taxon>
        <taxon>Cytophagia</taxon>
        <taxon>Cytophagales</taxon>
        <taxon>Cytophagaceae</taxon>
        <taxon>Sporocytophaga</taxon>
    </lineage>
</organism>
<dbReference type="InterPro" id="IPR036390">
    <property type="entry name" value="WH_DNA-bd_sf"/>
</dbReference>
<keyword evidence="3" id="KW-1185">Reference proteome</keyword>
<dbReference type="InterPro" id="IPR000835">
    <property type="entry name" value="HTH_MarR-typ"/>
</dbReference>
<gene>
    <name evidence="2" type="ORF">MYP_4112</name>
</gene>
<evidence type="ECO:0000313" key="2">
    <source>
        <dbReference type="EMBL" id="GAL86882.1"/>
    </source>
</evidence>
<dbReference type="InterPro" id="IPR036388">
    <property type="entry name" value="WH-like_DNA-bd_sf"/>
</dbReference>
<dbReference type="SMART" id="SM00347">
    <property type="entry name" value="HTH_MARR"/>
    <property type="match status" value="1"/>
</dbReference>
<evidence type="ECO:0000313" key="3">
    <source>
        <dbReference type="Proteomes" id="UP000030185"/>
    </source>
</evidence>
<dbReference type="PROSITE" id="PS50995">
    <property type="entry name" value="HTH_MARR_2"/>
    <property type="match status" value="1"/>
</dbReference>
<accession>A0A098LKM5</accession>
<feature type="domain" description="HTH marR-type" evidence="1">
    <location>
        <begin position="2"/>
        <end position="139"/>
    </location>
</feature>
<comment type="caution">
    <text evidence="2">The sequence shown here is derived from an EMBL/GenBank/DDBJ whole genome shotgun (WGS) entry which is preliminary data.</text>
</comment>
<dbReference type="GO" id="GO:0003700">
    <property type="term" value="F:DNA-binding transcription factor activity"/>
    <property type="evidence" value="ECO:0007669"/>
    <property type="project" value="InterPro"/>
</dbReference>
<evidence type="ECO:0000259" key="1">
    <source>
        <dbReference type="PROSITE" id="PS50995"/>
    </source>
</evidence>
<name>A0A098LKM5_9BACT</name>
<dbReference type="Proteomes" id="UP000030185">
    <property type="component" value="Unassembled WGS sequence"/>
</dbReference>
<dbReference type="InterPro" id="IPR039422">
    <property type="entry name" value="MarR/SlyA-like"/>
</dbReference>
<sequence>MEKEIISRIRQLSQQYAYDSIKMHEAIALRAGLSGTDHKYLSFLIVKGQMTAGELSNLTGLTTGAVTGLIDRFEKKKLVKRQFAKDDRRKVIINPNIKNIMALLQPLFEEYGKKSEELIASFSNKEIKTIEAFLLKSIDIMNETTIVNSSQVNKKEN</sequence>
<protein>
    <submittedName>
        <fullName evidence="2">MarR family transcriptional regulator</fullName>
    </submittedName>
</protein>
<reference evidence="2 3" key="1">
    <citation type="submission" date="2014-09" db="EMBL/GenBank/DDBJ databases">
        <title>Sporocytophaga myxococcoides PG-01 genome sequencing.</title>
        <authorList>
            <person name="Liu L."/>
            <person name="Gao P.J."/>
            <person name="Chen G.J."/>
            <person name="Wang L.S."/>
        </authorList>
    </citation>
    <scope>NUCLEOTIDE SEQUENCE [LARGE SCALE GENOMIC DNA]</scope>
    <source>
        <strain evidence="2 3">PG-01</strain>
    </source>
</reference>
<dbReference type="STRING" id="153721.MYP_4112"/>
<dbReference type="eggNOG" id="COG1846">
    <property type="taxonomic scope" value="Bacteria"/>
</dbReference>
<dbReference type="OrthoDB" id="668058at2"/>
<dbReference type="PANTHER" id="PTHR33164">
    <property type="entry name" value="TRANSCRIPTIONAL REGULATOR, MARR FAMILY"/>
    <property type="match status" value="1"/>
</dbReference>
<dbReference type="RefSeq" id="WP_045467447.1">
    <property type="nucleotide sequence ID" value="NZ_BBLT01000010.1"/>
</dbReference>
<dbReference type="EMBL" id="BBLT01000010">
    <property type="protein sequence ID" value="GAL86882.1"/>
    <property type="molecule type" value="Genomic_DNA"/>
</dbReference>